<protein>
    <submittedName>
        <fullName evidence="3">DUF537-domain-containing protein</fullName>
    </submittedName>
</protein>
<dbReference type="InterPro" id="IPR024768">
    <property type="entry name" value="Marf1"/>
</dbReference>
<dbReference type="PANTHER" id="PTHR14379:SF3">
    <property type="entry name" value="MEIOSIS REGULATOR AND MRNA STABILITY FACTOR 1"/>
    <property type="match status" value="1"/>
</dbReference>
<feature type="region of interest" description="Disordered" evidence="1">
    <location>
        <begin position="178"/>
        <end position="210"/>
    </location>
</feature>
<name>A0A8E2DT40_9APHY</name>
<gene>
    <name evidence="3" type="ORF">OBBRIDRAFT_746021</name>
</gene>
<keyword evidence="4" id="KW-1185">Reference proteome</keyword>
<dbReference type="AlphaFoldDB" id="A0A8E2DT40"/>
<feature type="compositionally biased region" description="Low complexity" evidence="1">
    <location>
        <begin position="189"/>
        <end position="199"/>
    </location>
</feature>
<accession>A0A8E2DT40</accession>
<dbReference type="GO" id="GO:0005777">
    <property type="term" value="C:peroxisome"/>
    <property type="evidence" value="ECO:0007669"/>
    <property type="project" value="InterPro"/>
</dbReference>
<feature type="compositionally biased region" description="Low complexity" evidence="1">
    <location>
        <begin position="426"/>
        <end position="436"/>
    </location>
</feature>
<dbReference type="GO" id="GO:0010468">
    <property type="term" value="P:regulation of gene expression"/>
    <property type="evidence" value="ECO:0007669"/>
    <property type="project" value="InterPro"/>
</dbReference>
<dbReference type="Proteomes" id="UP000250043">
    <property type="component" value="Unassembled WGS sequence"/>
</dbReference>
<evidence type="ECO:0000256" key="1">
    <source>
        <dbReference type="SAM" id="MobiDB-lite"/>
    </source>
</evidence>
<organism evidence="3 4">
    <name type="scientific">Obba rivulosa</name>
    <dbReference type="NCBI Taxonomy" id="1052685"/>
    <lineage>
        <taxon>Eukaryota</taxon>
        <taxon>Fungi</taxon>
        <taxon>Dikarya</taxon>
        <taxon>Basidiomycota</taxon>
        <taxon>Agaricomycotina</taxon>
        <taxon>Agaricomycetes</taxon>
        <taxon>Polyporales</taxon>
        <taxon>Gelatoporiaceae</taxon>
        <taxon>Obba</taxon>
    </lineage>
</organism>
<dbReference type="Gene3D" id="3.40.50.1010">
    <property type="entry name" value="5'-nuclease"/>
    <property type="match status" value="1"/>
</dbReference>
<evidence type="ECO:0000259" key="2">
    <source>
        <dbReference type="Pfam" id="PF01936"/>
    </source>
</evidence>
<dbReference type="GO" id="GO:0004540">
    <property type="term" value="F:RNA nuclease activity"/>
    <property type="evidence" value="ECO:0007669"/>
    <property type="project" value="InterPro"/>
</dbReference>
<dbReference type="OrthoDB" id="549353at2759"/>
<dbReference type="Pfam" id="PF01936">
    <property type="entry name" value="NYN"/>
    <property type="match status" value="1"/>
</dbReference>
<dbReference type="PANTHER" id="PTHR14379">
    <property type="entry name" value="LIMKAIN B LKAP"/>
    <property type="match status" value="1"/>
</dbReference>
<dbReference type="CDD" id="cd10910">
    <property type="entry name" value="PIN_limkain_b1_N_like"/>
    <property type="match status" value="1"/>
</dbReference>
<feature type="region of interest" description="Disordered" evidence="1">
    <location>
        <begin position="403"/>
        <end position="445"/>
    </location>
</feature>
<sequence>MSNAAEPVAVFWDYENCSPPYSGEGCSIVSNIREIAHEFGSLKQFKAYLQLSEQSPKSVTLRSDLQSSGVSLTDCPHSGRKDVVDKMMIVDMLTFAMDTPAPATIILISGDRDFVYAVSVLRMRRYRVVLIAPNSTHCGLKSQASIILNWEFHVLRIPKAMNSSNQVPGLDPSEYVDIASEPRHRRTRSSTTSMSSMSSAPLTTPRTPCRPSIQDIKKGIMELDSTTSIQVDIMTEEEYSLDKISGSRSRIPAPLGGKYIQDTDTSAISFSDDGEPVQGAEVLQAIKQRSPPSDSSSNSQTSSLHVTNVDLETEAARRCWHIGAASAPEFIPLSSRFASVTSAHQTNSLNWSSIARSQVHGPPTLDPAAQASSPVNSPQAFMGGTLSTLAESGATLDTAFTSKGAVPAPGQKETCSDTLNKPELRPVSAPAAASSPQPAPLATMSAPEASLPPIPPQFSVLINLLLNYRAKGIQRPLRGPVAVALAGLCKNLYVQAGVRRFKEYSLLAESAGIVELGGLEGQAWISLTPMWCDRVAVGS</sequence>
<reference evidence="3 4" key="1">
    <citation type="submission" date="2016-07" db="EMBL/GenBank/DDBJ databases">
        <title>Draft genome of the white-rot fungus Obba rivulosa 3A-2.</title>
        <authorList>
            <consortium name="DOE Joint Genome Institute"/>
            <person name="Miettinen O."/>
            <person name="Riley R."/>
            <person name="Acob R."/>
            <person name="Barry K."/>
            <person name="Cullen D."/>
            <person name="De Vries R."/>
            <person name="Hainaut M."/>
            <person name="Hatakka A."/>
            <person name="Henrissat B."/>
            <person name="Hilden K."/>
            <person name="Kuo R."/>
            <person name="Labutti K."/>
            <person name="Lipzen A."/>
            <person name="Makela M.R."/>
            <person name="Sandor L."/>
            <person name="Spatafora J.W."/>
            <person name="Grigoriev I.V."/>
            <person name="Hibbett D.S."/>
        </authorList>
    </citation>
    <scope>NUCLEOTIDE SEQUENCE [LARGE SCALE GENOMIC DNA]</scope>
    <source>
        <strain evidence="3 4">3A-2</strain>
    </source>
</reference>
<evidence type="ECO:0000313" key="4">
    <source>
        <dbReference type="Proteomes" id="UP000250043"/>
    </source>
</evidence>
<proteinExistence type="predicted"/>
<feature type="domain" description="NYN" evidence="2">
    <location>
        <begin position="8"/>
        <end position="145"/>
    </location>
</feature>
<dbReference type="InterPro" id="IPR021139">
    <property type="entry name" value="NYN"/>
</dbReference>
<dbReference type="EMBL" id="KV722337">
    <property type="protein sequence ID" value="OCH95310.1"/>
    <property type="molecule type" value="Genomic_DNA"/>
</dbReference>
<evidence type="ECO:0000313" key="3">
    <source>
        <dbReference type="EMBL" id="OCH95310.1"/>
    </source>
</evidence>
<dbReference type="GO" id="GO:1905762">
    <property type="term" value="F:CCR4-NOT complex binding"/>
    <property type="evidence" value="ECO:0007669"/>
    <property type="project" value="TreeGrafter"/>
</dbReference>